<dbReference type="Proteomes" id="UP000193944">
    <property type="component" value="Unassembled WGS sequence"/>
</dbReference>
<reference evidence="1 2" key="1">
    <citation type="submission" date="2016-08" db="EMBL/GenBank/DDBJ databases">
        <title>A Parts List for Fungal Cellulosomes Revealed by Comparative Genomics.</title>
        <authorList>
            <consortium name="DOE Joint Genome Institute"/>
            <person name="Haitjema C.H."/>
            <person name="Gilmore S.P."/>
            <person name="Henske J.K."/>
            <person name="Solomon K.V."/>
            <person name="De Groot R."/>
            <person name="Kuo A."/>
            <person name="Mondo S.J."/>
            <person name="Salamov A.A."/>
            <person name="Labutti K."/>
            <person name="Zhao Z."/>
            <person name="Chiniquy J."/>
            <person name="Barry K."/>
            <person name="Brewer H.M."/>
            <person name="Purvine S.O."/>
            <person name="Wright A.T."/>
            <person name="Boxma B."/>
            <person name="Van Alen T."/>
            <person name="Hackstein J.H."/>
            <person name="Baker S.E."/>
            <person name="Grigoriev I.V."/>
            <person name="O'Malley M.A."/>
        </authorList>
    </citation>
    <scope>NUCLEOTIDE SEQUENCE [LARGE SCALE GENOMIC DNA]</scope>
    <source>
        <strain evidence="1 2">S4</strain>
    </source>
</reference>
<dbReference type="EMBL" id="MCFG01000152">
    <property type="protein sequence ID" value="ORX80204.1"/>
    <property type="molecule type" value="Genomic_DNA"/>
</dbReference>
<protein>
    <submittedName>
        <fullName evidence="1">Uncharacterized protein</fullName>
    </submittedName>
</protein>
<comment type="caution">
    <text evidence="1">The sequence shown here is derived from an EMBL/GenBank/DDBJ whole genome shotgun (WGS) entry which is preliminary data.</text>
</comment>
<organism evidence="1 2">
    <name type="scientific">Anaeromyces robustus</name>
    <dbReference type="NCBI Taxonomy" id="1754192"/>
    <lineage>
        <taxon>Eukaryota</taxon>
        <taxon>Fungi</taxon>
        <taxon>Fungi incertae sedis</taxon>
        <taxon>Chytridiomycota</taxon>
        <taxon>Chytridiomycota incertae sedis</taxon>
        <taxon>Neocallimastigomycetes</taxon>
        <taxon>Neocallimastigales</taxon>
        <taxon>Neocallimastigaceae</taxon>
        <taxon>Anaeromyces</taxon>
    </lineage>
</organism>
<accession>A0A1Y1X4F5</accession>
<evidence type="ECO:0000313" key="2">
    <source>
        <dbReference type="Proteomes" id="UP000193944"/>
    </source>
</evidence>
<dbReference type="AlphaFoldDB" id="A0A1Y1X4F5"/>
<evidence type="ECO:0000313" key="1">
    <source>
        <dbReference type="EMBL" id="ORX80204.1"/>
    </source>
</evidence>
<keyword evidence="2" id="KW-1185">Reference proteome</keyword>
<name>A0A1Y1X4F5_9FUNG</name>
<proteinExistence type="predicted"/>
<reference evidence="1 2" key="2">
    <citation type="submission" date="2016-08" db="EMBL/GenBank/DDBJ databases">
        <title>Pervasive Adenine N6-methylation of Active Genes in Fungi.</title>
        <authorList>
            <consortium name="DOE Joint Genome Institute"/>
            <person name="Mondo S.J."/>
            <person name="Dannebaum R.O."/>
            <person name="Kuo R.C."/>
            <person name="Labutti K."/>
            <person name="Haridas S."/>
            <person name="Kuo A."/>
            <person name="Salamov A."/>
            <person name="Ahrendt S.R."/>
            <person name="Lipzen A."/>
            <person name="Sullivan W."/>
            <person name="Andreopoulos W.B."/>
            <person name="Clum A."/>
            <person name="Lindquist E."/>
            <person name="Daum C."/>
            <person name="Ramamoorthy G.K."/>
            <person name="Gryganskyi A."/>
            <person name="Culley D."/>
            <person name="Magnuson J.K."/>
            <person name="James T.Y."/>
            <person name="O'Malley M.A."/>
            <person name="Stajich J.E."/>
            <person name="Spatafora J.W."/>
            <person name="Visel A."/>
            <person name="Grigoriev I.V."/>
        </authorList>
    </citation>
    <scope>NUCLEOTIDE SEQUENCE [LARGE SCALE GENOMIC DNA]</scope>
    <source>
        <strain evidence="1 2">S4</strain>
    </source>
</reference>
<sequence length="141" mass="15960">MAALDSFDIIEGVILCTTAQNHLKIAKKSLDKIKIFNKFNIISNGCVIGVIKKNNINKAGLNLNEVKEIMKELTNNLKSVNVPEAIIVKNTLLRIDLFFDNYFVDFLLMQSKINDLQIECKRGINIIENVKNILISIKVNQ</sequence>
<gene>
    <name evidence="1" type="ORF">BCR32DRAFT_300338</name>
</gene>